<dbReference type="eggNOG" id="arCOG04115">
    <property type="taxonomic scope" value="Archaea"/>
</dbReference>
<feature type="domain" description="Sugar fermentation stimulation protein C-terminal" evidence="2">
    <location>
        <begin position="91"/>
        <end position="197"/>
    </location>
</feature>
<dbReference type="Gene3D" id="3.40.1350.60">
    <property type="match status" value="1"/>
</dbReference>
<dbReference type="CDD" id="cd22357">
    <property type="entry name" value="SfsA-like"/>
    <property type="match status" value="1"/>
</dbReference>
<feature type="domain" description="SfsA N-terminal OB" evidence="3">
    <location>
        <begin position="19"/>
        <end position="75"/>
    </location>
</feature>
<gene>
    <name evidence="1" type="primary">sfsA</name>
    <name evidence="4" type="ORF">MetMK1DRAFT_00025820</name>
</gene>
<protein>
    <recommendedName>
        <fullName evidence="1">Sugar fermentation stimulation protein homolog</fullName>
    </recommendedName>
</protein>
<dbReference type="Proteomes" id="UP000003980">
    <property type="component" value="Unassembled WGS sequence"/>
</dbReference>
<reference evidence="4 5" key="1">
    <citation type="submission" date="2012-01" db="EMBL/GenBank/DDBJ databases">
        <title>Improved High-Quality Draft sequence of Metallosphaera yellowstonensis MK1.</title>
        <authorList>
            <consortium name="US DOE Joint Genome Institute"/>
            <person name="Lucas S."/>
            <person name="Han J."/>
            <person name="Cheng J.-F."/>
            <person name="Goodwin L."/>
            <person name="Pitluck S."/>
            <person name="Peters L."/>
            <person name="Teshima H."/>
            <person name="Detter J.C."/>
            <person name="Han C."/>
            <person name="Tapia R."/>
            <person name="Land M."/>
            <person name="Hauser L."/>
            <person name="Kyrpides N."/>
            <person name="Kozubal M."/>
            <person name="Macur R.E."/>
            <person name="Jay Z."/>
            <person name="Inskeep W."/>
            <person name="Woyke T."/>
        </authorList>
    </citation>
    <scope>NUCLEOTIDE SEQUENCE [LARGE SCALE GENOMIC DNA]</scope>
    <source>
        <strain evidence="4 5">MK1</strain>
    </source>
</reference>
<dbReference type="HAMAP" id="MF_00095">
    <property type="entry name" value="SfsA"/>
    <property type="match status" value="1"/>
</dbReference>
<dbReference type="Pfam" id="PF03749">
    <property type="entry name" value="SfsA"/>
    <property type="match status" value="1"/>
</dbReference>
<accession>H2C7N3</accession>
<proteinExistence type="inferred from homology"/>
<dbReference type="InterPro" id="IPR041465">
    <property type="entry name" value="SfsA_N"/>
</dbReference>
<evidence type="ECO:0000259" key="2">
    <source>
        <dbReference type="Pfam" id="PF03749"/>
    </source>
</evidence>
<dbReference type="Pfam" id="PF17746">
    <property type="entry name" value="SfsA_N"/>
    <property type="match status" value="1"/>
</dbReference>
<dbReference type="HOGENOM" id="CLU_052299_1_0_2"/>
<evidence type="ECO:0000313" key="4">
    <source>
        <dbReference type="EMBL" id="EHP68159.1"/>
    </source>
</evidence>
<dbReference type="RefSeq" id="WP_009074304.1">
    <property type="nucleotide sequence ID" value="NZ_JH597770.1"/>
</dbReference>
<comment type="similarity">
    <text evidence="1">Belongs to the SfsA family.</text>
</comment>
<dbReference type="PANTHER" id="PTHR30545">
    <property type="entry name" value="SUGAR FERMENTATION STIMULATION PROTEIN A"/>
    <property type="match status" value="1"/>
</dbReference>
<name>H2C7N3_9CREN</name>
<organism evidence="4 5">
    <name type="scientific">Metallosphaera yellowstonensis MK1</name>
    <dbReference type="NCBI Taxonomy" id="671065"/>
    <lineage>
        <taxon>Archaea</taxon>
        <taxon>Thermoproteota</taxon>
        <taxon>Thermoprotei</taxon>
        <taxon>Sulfolobales</taxon>
        <taxon>Sulfolobaceae</taxon>
        <taxon>Metallosphaera</taxon>
    </lineage>
</organism>
<dbReference type="Gene3D" id="2.40.50.580">
    <property type="match status" value="1"/>
</dbReference>
<dbReference type="EMBL" id="JH597770">
    <property type="protein sequence ID" value="EHP68159.1"/>
    <property type="molecule type" value="Genomic_DNA"/>
</dbReference>
<evidence type="ECO:0000259" key="3">
    <source>
        <dbReference type="Pfam" id="PF17746"/>
    </source>
</evidence>
<dbReference type="InterPro" id="IPR005224">
    <property type="entry name" value="SfsA"/>
</dbReference>
<evidence type="ECO:0000256" key="1">
    <source>
        <dbReference type="HAMAP-Rule" id="MF_00095"/>
    </source>
</evidence>
<dbReference type="InterPro" id="IPR040452">
    <property type="entry name" value="SfsA_C"/>
</dbReference>
<dbReference type="AlphaFoldDB" id="H2C7N3"/>
<dbReference type="STRING" id="671065.MetMK1DRAFT_00025820"/>
<dbReference type="NCBIfam" id="TIGR00230">
    <property type="entry name" value="sfsA"/>
    <property type="match status" value="1"/>
</dbReference>
<sequence>MRPVLKIEGEVWEERVAGRPNRFVVLTEGGRPCHLHDPGRLKELIYPGNRILVRESVGKKTDCSVLAAWNGLWVVVDSRFHNPIARTFLPDNVEAEVRIGKSRIDFRVKDIYVEVKGCSLVRDGVALFPDAPTTRGEKHLRELIEVMREGFRALLMVLVMRPDAKCFLPNEVTDPKFSRTFWKALDAGMKLRVMTFSLIGKEIFYVQDIGLCQEVR</sequence>
<dbReference type="GO" id="GO:0003677">
    <property type="term" value="F:DNA binding"/>
    <property type="evidence" value="ECO:0007669"/>
    <property type="project" value="InterPro"/>
</dbReference>
<evidence type="ECO:0000313" key="5">
    <source>
        <dbReference type="Proteomes" id="UP000003980"/>
    </source>
</evidence>
<dbReference type="PANTHER" id="PTHR30545:SF2">
    <property type="entry name" value="SUGAR FERMENTATION STIMULATION PROTEIN A"/>
    <property type="match status" value="1"/>
</dbReference>
<keyword evidence="5" id="KW-1185">Reference proteome</keyword>
<dbReference type="OrthoDB" id="34139at2157"/>